<dbReference type="Proteomes" id="UP000824160">
    <property type="component" value="Unassembled WGS sequence"/>
</dbReference>
<dbReference type="PANTHER" id="PTHR30572:SF4">
    <property type="entry name" value="ABC TRANSPORTER PERMEASE YTRF"/>
    <property type="match status" value="1"/>
</dbReference>
<dbReference type="InterPro" id="IPR050250">
    <property type="entry name" value="Macrolide_Exporter_MacB"/>
</dbReference>
<gene>
    <name evidence="9" type="ORF">IAC43_02830</name>
</gene>
<feature type="transmembrane region" description="Helical" evidence="7">
    <location>
        <begin position="361"/>
        <end position="385"/>
    </location>
</feature>
<feature type="transmembrane region" description="Helical" evidence="7">
    <location>
        <begin position="25"/>
        <end position="48"/>
    </location>
</feature>
<name>A0A9D1H7M1_9FIRM</name>
<evidence type="ECO:0000313" key="9">
    <source>
        <dbReference type="EMBL" id="HIT94099.1"/>
    </source>
</evidence>
<protein>
    <submittedName>
        <fullName evidence="9">ABC transporter permease</fullName>
    </submittedName>
</protein>
<sequence length="625" mass="69726">MNVSNHGCIQRLSMRTLRANRTRNIVAVLAIALTTLLFTSLFTIALSINEGFQQSNFRQAGGWAHGSFKHVTQEQCEELQTDPLIKQWGMRQFLGMPTEIPFNKSHVEISYCDATEAHWMFCDPVMGRLPEEGTNEAATDTRVLELLGVTPELGTEFTLTFNVDGQPTTQTFTLCGWWEYDEATVASHVLIPQSRLNAILDEVEFVPPADDGLTGSWSMDIMLESSLNIRDDMQQILENHGYQCETQGDNYISIGVNWGYTGAQLSTKADPMTVAMLCAGLLLIILTGYLIIYNVFQISVTQDIQFYGLLKTVGTTPRQLRRLIRIQALLLSLAGIPLGLVLGWLAGSMLVPVIISQLNQVTVVVSANPILFILSALFALATVFLSTRRPGRMAAKVSPIEALRYTEGSKIRTRHRRTAKKVSLFSMAWANLGRSRGKTVITVLSLSLAVVLLNITVIFTNGFDMDKYLRNMPCDFQVAAAGYFQTGNSFNPESAVTEDFLSEVTGQEGITDGGRTYGCYSAVEEFITEEYYRSCWEDWYSPEELDSVISYMNRTPDGLLIDTVQLYGMEKYPLDKLTLLEGDISKLYEPGGNYIAAVYQQDDYGGIMEESQWAKLGDTITLRYV</sequence>
<dbReference type="AlphaFoldDB" id="A0A9D1H7M1"/>
<feature type="transmembrane region" description="Helical" evidence="7">
    <location>
        <begin position="328"/>
        <end position="355"/>
    </location>
</feature>
<evidence type="ECO:0000256" key="4">
    <source>
        <dbReference type="ARBA" id="ARBA00022989"/>
    </source>
</evidence>
<feature type="transmembrane region" description="Helical" evidence="7">
    <location>
        <begin position="440"/>
        <end position="463"/>
    </location>
</feature>
<organism evidence="9 10">
    <name type="scientific">Candidatus Faecivivens stercoripullorum</name>
    <dbReference type="NCBI Taxonomy" id="2840805"/>
    <lineage>
        <taxon>Bacteria</taxon>
        <taxon>Bacillati</taxon>
        <taxon>Bacillota</taxon>
        <taxon>Clostridia</taxon>
        <taxon>Eubacteriales</taxon>
        <taxon>Oscillospiraceae</taxon>
        <taxon>Oscillospiraceae incertae sedis</taxon>
        <taxon>Candidatus Faecivivens</taxon>
    </lineage>
</organism>
<keyword evidence="2" id="KW-1003">Cell membrane</keyword>
<dbReference type="Pfam" id="PF02687">
    <property type="entry name" value="FtsX"/>
    <property type="match status" value="1"/>
</dbReference>
<reference evidence="9" key="2">
    <citation type="journal article" date="2021" name="PeerJ">
        <title>Extensive microbial diversity within the chicken gut microbiome revealed by metagenomics and culture.</title>
        <authorList>
            <person name="Gilroy R."/>
            <person name="Ravi A."/>
            <person name="Getino M."/>
            <person name="Pursley I."/>
            <person name="Horton D.L."/>
            <person name="Alikhan N.F."/>
            <person name="Baker D."/>
            <person name="Gharbi K."/>
            <person name="Hall N."/>
            <person name="Watson M."/>
            <person name="Adriaenssens E.M."/>
            <person name="Foster-Nyarko E."/>
            <person name="Jarju S."/>
            <person name="Secka A."/>
            <person name="Antonio M."/>
            <person name="Oren A."/>
            <person name="Chaudhuri R.R."/>
            <person name="La Ragione R."/>
            <person name="Hildebrand F."/>
            <person name="Pallen M.J."/>
        </authorList>
    </citation>
    <scope>NUCLEOTIDE SEQUENCE</scope>
    <source>
        <strain evidence="9">ChiBcec7-5410</strain>
    </source>
</reference>
<evidence type="ECO:0000313" key="10">
    <source>
        <dbReference type="Proteomes" id="UP000824160"/>
    </source>
</evidence>
<feature type="non-terminal residue" evidence="9">
    <location>
        <position position="625"/>
    </location>
</feature>
<evidence type="ECO:0000256" key="5">
    <source>
        <dbReference type="ARBA" id="ARBA00023136"/>
    </source>
</evidence>
<dbReference type="GO" id="GO:0005886">
    <property type="term" value="C:plasma membrane"/>
    <property type="evidence" value="ECO:0007669"/>
    <property type="project" value="UniProtKB-SubCell"/>
</dbReference>
<proteinExistence type="inferred from homology"/>
<evidence type="ECO:0000256" key="7">
    <source>
        <dbReference type="SAM" id="Phobius"/>
    </source>
</evidence>
<feature type="transmembrane region" description="Helical" evidence="7">
    <location>
        <begin position="274"/>
        <end position="296"/>
    </location>
</feature>
<evidence type="ECO:0000259" key="8">
    <source>
        <dbReference type="Pfam" id="PF02687"/>
    </source>
</evidence>
<dbReference type="GO" id="GO:0022857">
    <property type="term" value="F:transmembrane transporter activity"/>
    <property type="evidence" value="ECO:0007669"/>
    <property type="project" value="TreeGrafter"/>
</dbReference>
<keyword evidence="3 7" id="KW-0812">Transmembrane</keyword>
<feature type="domain" description="ABC3 transporter permease C-terminal" evidence="8">
    <location>
        <begin position="281"/>
        <end position="399"/>
    </location>
</feature>
<accession>A0A9D1H7M1</accession>
<evidence type="ECO:0000256" key="1">
    <source>
        <dbReference type="ARBA" id="ARBA00004651"/>
    </source>
</evidence>
<comment type="subcellular location">
    <subcellularLocation>
        <location evidence="1">Cell membrane</location>
        <topology evidence="1">Multi-pass membrane protein</topology>
    </subcellularLocation>
</comment>
<evidence type="ECO:0000256" key="2">
    <source>
        <dbReference type="ARBA" id="ARBA00022475"/>
    </source>
</evidence>
<reference evidence="9" key="1">
    <citation type="submission" date="2020-10" db="EMBL/GenBank/DDBJ databases">
        <authorList>
            <person name="Gilroy R."/>
        </authorList>
    </citation>
    <scope>NUCLEOTIDE SEQUENCE</scope>
    <source>
        <strain evidence="9">ChiBcec7-5410</strain>
    </source>
</reference>
<dbReference type="PANTHER" id="PTHR30572">
    <property type="entry name" value="MEMBRANE COMPONENT OF TRANSPORTER-RELATED"/>
    <property type="match status" value="1"/>
</dbReference>
<evidence type="ECO:0000256" key="6">
    <source>
        <dbReference type="ARBA" id="ARBA00038076"/>
    </source>
</evidence>
<evidence type="ECO:0000256" key="3">
    <source>
        <dbReference type="ARBA" id="ARBA00022692"/>
    </source>
</evidence>
<dbReference type="EMBL" id="DVLW01000077">
    <property type="protein sequence ID" value="HIT94099.1"/>
    <property type="molecule type" value="Genomic_DNA"/>
</dbReference>
<comment type="caution">
    <text evidence="9">The sequence shown here is derived from an EMBL/GenBank/DDBJ whole genome shotgun (WGS) entry which is preliminary data.</text>
</comment>
<keyword evidence="4 7" id="KW-1133">Transmembrane helix</keyword>
<dbReference type="InterPro" id="IPR003838">
    <property type="entry name" value="ABC3_permease_C"/>
</dbReference>
<keyword evidence="5 7" id="KW-0472">Membrane</keyword>
<comment type="similarity">
    <text evidence="6">Belongs to the ABC-4 integral membrane protein family.</text>
</comment>